<name>A0A285RZU0_9HYPH</name>
<dbReference type="Proteomes" id="UP000219331">
    <property type="component" value="Unassembled WGS sequence"/>
</dbReference>
<feature type="region of interest" description="Disordered" evidence="1">
    <location>
        <begin position="1"/>
        <end position="37"/>
    </location>
</feature>
<evidence type="ECO:0000256" key="1">
    <source>
        <dbReference type="SAM" id="MobiDB-lite"/>
    </source>
</evidence>
<proteinExistence type="predicted"/>
<dbReference type="OrthoDB" id="7678482at2"/>
<dbReference type="EMBL" id="OBML01000003">
    <property type="protein sequence ID" value="SOC00048.1"/>
    <property type="molecule type" value="Genomic_DNA"/>
</dbReference>
<evidence type="ECO:0000313" key="2">
    <source>
        <dbReference type="EMBL" id="SOC00048.1"/>
    </source>
</evidence>
<feature type="compositionally biased region" description="Low complexity" evidence="1">
    <location>
        <begin position="23"/>
        <end position="37"/>
    </location>
</feature>
<reference evidence="2 3" key="1">
    <citation type="submission" date="2017-08" db="EMBL/GenBank/DDBJ databases">
        <authorList>
            <person name="de Groot N.N."/>
        </authorList>
    </citation>
    <scope>NUCLEOTIDE SEQUENCE [LARGE SCALE GENOMIC DNA]</scope>
    <source>
        <strain evidence="2 3">USBA 352</strain>
    </source>
</reference>
<accession>A0A285RZU0</accession>
<dbReference type="RefSeq" id="WP_083202352.1">
    <property type="nucleotide sequence ID" value="NZ_MBQE01000006.1"/>
</dbReference>
<sequence length="113" mass="12173">MRIEQGRRPAAGPGESRRATDTVSSAGSSASAPASAARAIVPVAPVGEVRSDRFARLYRPNAAFLAQLIAMREHVPQMRVRRRAAPDQAVDAYRVAERQPRMAAPGRVLAVSR</sequence>
<dbReference type="AlphaFoldDB" id="A0A285RZU0"/>
<gene>
    <name evidence="2" type="ORF">SAMN05421512_103214</name>
</gene>
<evidence type="ECO:0000313" key="3">
    <source>
        <dbReference type="Proteomes" id="UP000219331"/>
    </source>
</evidence>
<keyword evidence="3" id="KW-1185">Reference proteome</keyword>
<protein>
    <submittedName>
        <fullName evidence="2">Uncharacterized protein</fullName>
    </submittedName>
</protein>
<organism evidence="2 3">
    <name type="scientific">Stappia indica</name>
    <dbReference type="NCBI Taxonomy" id="538381"/>
    <lineage>
        <taxon>Bacteria</taxon>
        <taxon>Pseudomonadati</taxon>
        <taxon>Pseudomonadota</taxon>
        <taxon>Alphaproteobacteria</taxon>
        <taxon>Hyphomicrobiales</taxon>
        <taxon>Stappiaceae</taxon>
        <taxon>Stappia</taxon>
    </lineage>
</organism>